<accession>A0A498LE01</accession>
<dbReference type="Proteomes" id="UP000290572">
    <property type="component" value="Unassembled WGS sequence"/>
</dbReference>
<feature type="region of interest" description="Disordered" evidence="1">
    <location>
        <begin position="1"/>
        <end position="21"/>
    </location>
</feature>
<sequence>MPRMCPLPRRADFLHGKNKKSSALGKPCLFQPVPTDALNLGRFSCEETRRELPVFPVDQSSDGALRGGLRWETDPPLTANNPGIRARQQHRC</sequence>
<keyword evidence="3" id="KW-1185">Reference proteome</keyword>
<reference evidence="2 3" key="1">
    <citation type="submission" date="2018-03" db="EMBL/GenBank/DDBJ databases">
        <title>Draft genome sequence of Rohu Carp (Labeo rohita).</title>
        <authorList>
            <person name="Das P."/>
            <person name="Kushwaha B."/>
            <person name="Joshi C.G."/>
            <person name="Kumar D."/>
            <person name="Nagpure N.S."/>
            <person name="Sahoo L."/>
            <person name="Das S.P."/>
            <person name="Bit A."/>
            <person name="Patnaik S."/>
            <person name="Meher P.K."/>
            <person name="Jayasankar P."/>
            <person name="Koringa P.G."/>
            <person name="Patel N.V."/>
            <person name="Hinsu A.T."/>
            <person name="Kumar R."/>
            <person name="Pandey M."/>
            <person name="Agarwal S."/>
            <person name="Srivastava S."/>
            <person name="Singh M."/>
            <person name="Iquebal M.A."/>
            <person name="Jaiswal S."/>
            <person name="Angadi U.B."/>
            <person name="Kumar N."/>
            <person name="Raza M."/>
            <person name="Shah T.M."/>
            <person name="Rai A."/>
            <person name="Jena J.K."/>
        </authorList>
    </citation>
    <scope>NUCLEOTIDE SEQUENCE [LARGE SCALE GENOMIC DNA]</scope>
    <source>
        <strain evidence="2">DASCIFA01</strain>
        <tissue evidence="2">Testis</tissue>
    </source>
</reference>
<comment type="caution">
    <text evidence="2">The sequence shown here is derived from an EMBL/GenBank/DDBJ whole genome shotgun (WGS) entry which is preliminary data.</text>
</comment>
<feature type="region of interest" description="Disordered" evidence="1">
    <location>
        <begin position="57"/>
        <end position="92"/>
    </location>
</feature>
<dbReference type="EMBL" id="QBIY01013429">
    <property type="protein sequence ID" value="RXN04754.1"/>
    <property type="molecule type" value="Genomic_DNA"/>
</dbReference>
<evidence type="ECO:0000256" key="1">
    <source>
        <dbReference type="SAM" id="MobiDB-lite"/>
    </source>
</evidence>
<name>A0A498LE01_LABRO</name>
<dbReference type="AlphaFoldDB" id="A0A498LE01"/>
<evidence type="ECO:0000313" key="3">
    <source>
        <dbReference type="Proteomes" id="UP000290572"/>
    </source>
</evidence>
<proteinExistence type="predicted"/>
<protein>
    <submittedName>
        <fullName evidence="2">Uncharacterized protein</fullName>
    </submittedName>
</protein>
<organism evidence="2 3">
    <name type="scientific">Labeo rohita</name>
    <name type="common">Indian major carp</name>
    <name type="synonym">Cyprinus rohita</name>
    <dbReference type="NCBI Taxonomy" id="84645"/>
    <lineage>
        <taxon>Eukaryota</taxon>
        <taxon>Metazoa</taxon>
        <taxon>Chordata</taxon>
        <taxon>Craniata</taxon>
        <taxon>Vertebrata</taxon>
        <taxon>Euteleostomi</taxon>
        <taxon>Actinopterygii</taxon>
        <taxon>Neopterygii</taxon>
        <taxon>Teleostei</taxon>
        <taxon>Ostariophysi</taxon>
        <taxon>Cypriniformes</taxon>
        <taxon>Cyprinidae</taxon>
        <taxon>Labeoninae</taxon>
        <taxon>Labeonini</taxon>
        <taxon>Labeo</taxon>
    </lineage>
</organism>
<evidence type="ECO:0000313" key="2">
    <source>
        <dbReference type="EMBL" id="RXN04754.1"/>
    </source>
</evidence>
<gene>
    <name evidence="2" type="ORF">ROHU_033737</name>
</gene>